<gene>
    <name evidence="2" type="ORF">QF092_12090</name>
</gene>
<proteinExistence type="predicted"/>
<dbReference type="Proteomes" id="UP001230978">
    <property type="component" value="Chromosome"/>
</dbReference>
<reference evidence="2 3" key="1">
    <citation type="submission" date="2023-04" db="EMBL/GenBank/DDBJ databases">
        <title>YMD61, complete Genome.</title>
        <authorList>
            <person name="Zhang J."/>
        </authorList>
    </citation>
    <scope>NUCLEOTIDE SEQUENCE [LARGE SCALE GENOMIC DNA]</scope>
    <source>
        <strain evidence="2 3">YMD61</strain>
    </source>
</reference>
<dbReference type="InterPro" id="IPR016040">
    <property type="entry name" value="NAD(P)-bd_dom"/>
</dbReference>
<evidence type="ECO:0000313" key="3">
    <source>
        <dbReference type="Proteomes" id="UP001230978"/>
    </source>
</evidence>
<dbReference type="SUPFAM" id="SSF51735">
    <property type="entry name" value="NAD(P)-binding Rossmann-fold domains"/>
    <property type="match status" value="1"/>
</dbReference>
<evidence type="ECO:0000313" key="2">
    <source>
        <dbReference type="EMBL" id="WGV15027.1"/>
    </source>
</evidence>
<organism evidence="2 3">
    <name type="scientific">Fuscovulum ytuae</name>
    <dbReference type="NCBI Taxonomy" id="3042299"/>
    <lineage>
        <taxon>Bacteria</taxon>
        <taxon>Pseudomonadati</taxon>
        <taxon>Pseudomonadota</taxon>
        <taxon>Alphaproteobacteria</taxon>
        <taxon>Rhodobacterales</taxon>
        <taxon>Paracoccaceae</taxon>
        <taxon>Fuscovulum</taxon>
    </lineage>
</organism>
<dbReference type="RefSeq" id="WP_281464158.1">
    <property type="nucleotide sequence ID" value="NZ_CP124535.1"/>
</dbReference>
<dbReference type="PANTHER" id="PTHR47129:SF1">
    <property type="entry name" value="NMRA-LIKE DOMAIN-CONTAINING PROTEIN"/>
    <property type="match status" value="1"/>
</dbReference>
<dbReference type="Gene3D" id="3.90.25.10">
    <property type="entry name" value="UDP-galactose 4-epimerase, domain 1"/>
    <property type="match status" value="1"/>
</dbReference>
<dbReference type="EMBL" id="CP124535">
    <property type="protein sequence ID" value="WGV15027.1"/>
    <property type="molecule type" value="Genomic_DNA"/>
</dbReference>
<name>A0ABY8Q430_9RHOB</name>
<protein>
    <submittedName>
        <fullName evidence="2">NAD(P)H-binding protein</fullName>
    </submittedName>
</protein>
<dbReference type="PANTHER" id="PTHR47129">
    <property type="entry name" value="QUINONE OXIDOREDUCTASE 2"/>
    <property type="match status" value="1"/>
</dbReference>
<sequence>MKIGISGASGQLGQAVVKELVARGGGHELVAISRTPRPATGIEGRPGDYDRPESLAAAYGGLDRLLLIPSSDLRSGVRGGQMAVAIKAAVTAGVGHIVLMSAAGTRAQAEPAIGASYWTAEQTLIMTAPVWTILRMNYYAEALAQEAQMSAASGMLTGLSENRVAFVSRDDIAAAAAGILTGDGHAGAIYNATGPAALAGAERAALIAEVGGFPLGFVTLPEAALADGMAQMGLPEHVINAVIGIQRDFSNGAFDIVTGDIAKLAGRPPRTLREVLTELLSAT</sequence>
<feature type="domain" description="NAD(P)-binding" evidence="1">
    <location>
        <begin position="7"/>
        <end position="181"/>
    </location>
</feature>
<evidence type="ECO:0000259" key="1">
    <source>
        <dbReference type="Pfam" id="PF13460"/>
    </source>
</evidence>
<dbReference type="InterPro" id="IPR052718">
    <property type="entry name" value="NmrA-type_oxidoreductase"/>
</dbReference>
<keyword evidence="3" id="KW-1185">Reference proteome</keyword>
<dbReference type="InterPro" id="IPR036291">
    <property type="entry name" value="NAD(P)-bd_dom_sf"/>
</dbReference>
<dbReference type="Gene3D" id="3.40.50.720">
    <property type="entry name" value="NAD(P)-binding Rossmann-like Domain"/>
    <property type="match status" value="1"/>
</dbReference>
<dbReference type="Pfam" id="PF13460">
    <property type="entry name" value="NAD_binding_10"/>
    <property type="match status" value="1"/>
</dbReference>
<accession>A0ABY8Q430</accession>